<accession>A0AA39K6W0</accession>
<sequence>MTIPSNPYLADKSIPSLATEFIDIFRRTSYENTLLRQIFNHSDAMSILQVIYGILRFNQYLVDACELLGTLTPALLHTSRQYHLTRSRASALTGAYAKTSGLPFRNGKKRRVPGQRLRNENGASVFSCRRRNGEGLCTIILHTKSVQRVLGSTLWSRRRRRNERKALLYEEKIWAANQAVGSTM</sequence>
<dbReference type="RefSeq" id="XP_060329115.1">
    <property type="nucleotide sequence ID" value="XM_060473501.1"/>
</dbReference>
<dbReference type="GeneID" id="85357049"/>
<evidence type="ECO:0000313" key="1">
    <source>
        <dbReference type="EMBL" id="KAK0455605.1"/>
    </source>
</evidence>
<keyword evidence="2" id="KW-1185">Reference proteome</keyword>
<dbReference type="AlphaFoldDB" id="A0AA39K6W0"/>
<gene>
    <name evidence="1" type="ORF">EV420DRAFT_1552181</name>
</gene>
<evidence type="ECO:0000313" key="2">
    <source>
        <dbReference type="Proteomes" id="UP001175211"/>
    </source>
</evidence>
<dbReference type="EMBL" id="JAUEPS010000024">
    <property type="protein sequence ID" value="KAK0455605.1"/>
    <property type="molecule type" value="Genomic_DNA"/>
</dbReference>
<reference evidence="1" key="1">
    <citation type="submission" date="2023-06" db="EMBL/GenBank/DDBJ databases">
        <authorList>
            <consortium name="Lawrence Berkeley National Laboratory"/>
            <person name="Ahrendt S."/>
            <person name="Sahu N."/>
            <person name="Indic B."/>
            <person name="Wong-Bajracharya J."/>
            <person name="Merenyi Z."/>
            <person name="Ke H.-M."/>
            <person name="Monk M."/>
            <person name="Kocsube S."/>
            <person name="Drula E."/>
            <person name="Lipzen A."/>
            <person name="Balint B."/>
            <person name="Henrissat B."/>
            <person name="Andreopoulos B."/>
            <person name="Martin F.M."/>
            <person name="Harder C.B."/>
            <person name="Rigling D."/>
            <person name="Ford K.L."/>
            <person name="Foster G.D."/>
            <person name="Pangilinan J."/>
            <person name="Papanicolaou A."/>
            <person name="Barry K."/>
            <person name="LaButti K."/>
            <person name="Viragh M."/>
            <person name="Koriabine M."/>
            <person name="Yan M."/>
            <person name="Riley R."/>
            <person name="Champramary S."/>
            <person name="Plett K.L."/>
            <person name="Tsai I.J."/>
            <person name="Slot J."/>
            <person name="Sipos G."/>
            <person name="Plett J."/>
            <person name="Nagy L.G."/>
            <person name="Grigoriev I.V."/>
        </authorList>
    </citation>
    <scope>NUCLEOTIDE SEQUENCE</scope>
    <source>
        <strain evidence="1">CCBAS 213</strain>
    </source>
</reference>
<organism evidence="1 2">
    <name type="scientific">Armillaria tabescens</name>
    <name type="common">Ringless honey mushroom</name>
    <name type="synonym">Agaricus tabescens</name>
    <dbReference type="NCBI Taxonomy" id="1929756"/>
    <lineage>
        <taxon>Eukaryota</taxon>
        <taxon>Fungi</taxon>
        <taxon>Dikarya</taxon>
        <taxon>Basidiomycota</taxon>
        <taxon>Agaricomycotina</taxon>
        <taxon>Agaricomycetes</taxon>
        <taxon>Agaricomycetidae</taxon>
        <taxon>Agaricales</taxon>
        <taxon>Marasmiineae</taxon>
        <taxon>Physalacriaceae</taxon>
        <taxon>Desarmillaria</taxon>
    </lineage>
</organism>
<protein>
    <submittedName>
        <fullName evidence="1">Uncharacterized protein</fullName>
    </submittedName>
</protein>
<name>A0AA39K6W0_ARMTA</name>
<dbReference type="Proteomes" id="UP001175211">
    <property type="component" value="Unassembled WGS sequence"/>
</dbReference>
<comment type="caution">
    <text evidence="1">The sequence shown here is derived from an EMBL/GenBank/DDBJ whole genome shotgun (WGS) entry which is preliminary data.</text>
</comment>
<proteinExistence type="predicted"/>